<reference evidence="3 4" key="2">
    <citation type="journal article" date="2017" name="Sci. Rep.">
        <title>Ant-infecting Ophiocordyceps genomes reveal a high diversity of potential behavioral manipulation genes and a possible major role for enterotoxins.</title>
        <authorList>
            <person name="de Bekker C."/>
            <person name="Ohm R.A."/>
            <person name="Evans H.C."/>
            <person name="Brachmann A."/>
            <person name="Hughes D.P."/>
        </authorList>
    </citation>
    <scope>NUCLEOTIDE SEQUENCE [LARGE SCALE GENOMIC DNA]</scope>
    <source>
        <strain evidence="3 4">SC16a</strain>
    </source>
</reference>
<proteinExistence type="predicted"/>
<accession>A0A2A9PJQ7</accession>
<reference evidence="3 4" key="1">
    <citation type="journal article" date="2015" name="BMC Genomics">
        <title>Gene expression during zombie ant biting behavior reflects the complexity underlying fungal parasitic behavioral manipulation.</title>
        <authorList>
            <person name="de Bekker C."/>
            <person name="Ohm R.A."/>
            <person name="Loreto R.G."/>
            <person name="Sebastian A."/>
            <person name="Albert I."/>
            <person name="Merrow M."/>
            <person name="Brachmann A."/>
            <person name="Hughes D.P."/>
        </authorList>
    </citation>
    <scope>NUCLEOTIDE SEQUENCE [LARGE SCALE GENOMIC DNA]</scope>
    <source>
        <strain evidence="3 4">SC16a</strain>
    </source>
</reference>
<keyword evidence="1" id="KW-1133">Transmembrane helix</keyword>
<dbReference type="Gene3D" id="3.40.50.300">
    <property type="entry name" value="P-loop containing nucleotide triphosphate hydrolases"/>
    <property type="match status" value="1"/>
</dbReference>
<feature type="transmembrane region" description="Helical" evidence="1">
    <location>
        <begin position="6"/>
        <end position="23"/>
    </location>
</feature>
<dbReference type="SMART" id="SM00567">
    <property type="entry name" value="EZ_HEAT"/>
    <property type="match status" value="3"/>
</dbReference>
<organism evidence="3 4">
    <name type="scientific">Ophiocordyceps unilateralis</name>
    <name type="common">Zombie-ant fungus</name>
    <name type="synonym">Torrubia unilateralis</name>
    <dbReference type="NCBI Taxonomy" id="268505"/>
    <lineage>
        <taxon>Eukaryota</taxon>
        <taxon>Fungi</taxon>
        <taxon>Dikarya</taxon>
        <taxon>Ascomycota</taxon>
        <taxon>Pezizomycotina</taxon>
        <taxon>Sordariomycetes</taxon>
        <taxon>Hypocreomycetidae</taxon>
        <taxon>Hypocreales</taxon>
        <taxon>Ophiocordycipitaceae</taxon>
        <taxon>Ophiocordyceps</taxon>
    </lineage>
</organism>
<name>A0A2A9PJQ7_OPHUN</name>
<dbReference type="PANTHER" id="PTHR46844:SF1">
    <property type="entry name" value="SLR5058 PROTEIN"/>
    <property type="match status" value="1"/>
</dbReference>
<feature type="domain" description="NACHT" evidence="2">
    <location>
        <begin position="435"/>
        <end position="573"/>
    </location>
</feature>
<dbReference type="InterPro" id="IPR011989">
    <property type="entry name" value="ARM-like"/>
</dbReference>
<dbReference type="Pfam" id="PF05729">
    <property type="entry name" value="NACHT"/>
    <property type="match status" value="1"/>
</dbReference>
<dbReference type="STRING" id="268505.A0A2A9PJQ7"/>
<evidence type="ECO:0000259" key="2">
    <source>
        <dbReference type="PROSITE" id="PS50837"/>
    </source>
</evidence>
<dbReference type="Proteomes" id="UP000037136">
    <property type="component" value="Unassembled WGS sequence"/>
</dbReference>
<dbReference type="InterPro" id="IPR016024">
    <property type="entry name" value="ARM-type_fold"/>
</dbReference>
<dbReference type="Pfam" id="PF23238">
    <property type="entry name" value="DUF7068"/>
    <property type="match status" value="1"/>
</dbReference>
<dbReference type="PANTHER" id="PTHR46844">
    <property type="entry name" value="SLR5058 PROTEIN"/>
    <property type="match status" value="1"/>
</dbReference>
<evidence type="ECO:0000256" key="1">
    <source>
        <dbReference type="SAM" id="Phobius"/>
    </source>
</evidence>
<dbReference type="InterPro" id="IPR007111">
    <property type="entry name" value="NACHT_NTPase"/>
</dbReference>
<dbReference type="SUPFAM" id="SSF48371">
    <property type="entry name" value="ARM repeat"/>
    <property type="match status" value="1"/>
</dbReference>
<dbReference type="InterPro" id="IPR004155">
    <property type="entry name" value="PBS_lyase_HEAT"/>
</dbReference>
<dbReference type="EMBL" id="LAZP02000088">
    <property type="protein sequence ID" value="PFH61127.1"/>
    <property type="molecule type" value="Genomic_DNA"/>
</dbReference>
<dbReference type="InterPro" id="IPR029058">
    <property type="entry name" value="AB_hydrolase_fold"/>
</dbReference>
<keyword evidence="1" id="KW-0812">Transmembrane</keyword>
<dbReference type="Gene3D" id="1.25.10.10">
    <property type="entry name" value="Leucine-rich Repeat Variant"/>
    <property type="match status" value="2"/>
</dbReference>
<keyword evidence="4" id="KW-1185">Reference proteome</keyword>
<dbReference type="PROSITE" id="PS50837">
    <property type="entry name" value="NACHT"/>
    <property type="match status" value="1"/>
</dbReference>
<dbReference type="Pfam" id="PF13646">
    <property type="entry name" value="HEAT_2"/>
    <property type="match status" value="1"/>
</dbReference>
<evidence type="ECO:0000313" key="3">
    <source>
        <dbReference type="EMBL" id="PFH61127.1"/>
    </source>
</evidence>
<comment type="caution">
    <text evidence="3">The sequence shown here is derived from an EMBL/GenBank/DDBJ whole genome shotgun (WGS) entry which is preliminary data.</text>
</comment>
<evidence type="ECO:0000313" key="4">
    <source>
        <dbReference type="Proteomes" id="UP000037136"/>
    </source>
</evidence>
<sequence>MASVNIGYLILLAVGTAFFYLRLRRGLPRPPITIPARQESAPSAEPRRGVRLCQVPATNSSEAETDVDIIAIHGLDTKSPDTWIWKDKKNIIPPVNWLSDSHMLPSRVGPARIFTCDWPADLFEPCGLTPKTNQEFARRLLDGIKRRPPPADGRTCEDRPILFIASCLGGIVLMKALVMANNEYSCVRTATRGVVFLATPFGGTSFQGVAKWAEPGLKAWASLRRQEVSKLLDSVKQSVDIDELVRGFTQLCRDPTGPQVMTFYELGETNIYHKVFPSLPVGSKPLVDKSSATLQIVPNPLPLDRCHQLMNKFCGDQGDAKDDDYPVVVGKVEEFLQNIRKKDADDWIRDNHYTLERLKIERLSGEPLPMDQCYINLAIVKQWEDSMNSSDTSQSSPFSLFARQKVVTPDKTVQIDLAKLFNEREGRNGHQIKPRRILIRGRAGVGKTTLCKKMVYDFTYGTQTELHRSWNESFDRLLWVPLRHLKGRPTSGYSYEDLFYHEYFWDFDDGRRLAGELWRTLRNDASGRTLFILDGLDEVSQDIVGAGNDMSRFFQHLLDQPNVIITSRPNASLPTLRPLDLELETIGFYPDQVTEYINKTCDSSKAERIKLVLQQHWLIKGLVRIPIQLDALCYAWDEFNTGIVPRTMTDIYKAIEKRLWKKDVVRLGKKHDGEPITPYQIGLFDVEDLVDNEISLLEGVAFTGLHNNMIDFTPQNLAIISKQFKDKSILLDKTLPHLSFLRTSDPFSEEGKRDYHFLHLTYQEYYAARYFVREWISEQPLKCLDLNDRRTYKMLPVEFLHQQKYTARYDVFWRFVTGLLAAEDEGDARDEGRTLSFLRTIEQGPLDLLGPTHQRLLMRCLSEASANIPVSSKECLERSLKQWLLFECTLTPEDSSWRLLSSEMEFPDAVLSDTMKEISDGAKIKILRSLHDRLETLPSVNRLVVSWLRDDDISRQFIASVLQVYHYHGAGLSSDTLTAVVQRLDDDHSGVRTGVIRVLQVQPDLSDEALTAVIQRLGDEDVRGYALAMLADQPNLSDEVLTAVIQRLGDGNSEVREGALFILKAQNLSDLALTAVIQRLGDDDWRVRQGAMSVLRAQPNLSDEALTAVIQRLGDDNEYTLTAVIQRLGDDDEDVRHSALAVLVHQPNLSDEALTVVIQRLGDDDWLVRMGAMKVLRRLSSLSDQAFAAVIQRLDDNDEGMLRTAREFLSQWPTSTDSFLAAVIQRLRDSDGCIREAALHFLRKGPGLPNEFLITVGQMLSNDDSAIRSAAIDFLSIQANEVPLVISQLMEIWDRGWLTDLNFLYLLEIQPSLSEEILTVVVRMLDDDNKQPYLKVVLNVLQKQPSLSDEILTIIVRMLDDDEDSYLRIKALEVLRKQPSLSDEILTVVVRMLDDDKGDRLLLKTVLGLLMHQSELSEEILTAAAQLLESERAGHLAEAVLRKHERFYSTLLVGSSAGSLLKTLSRLAFGEQVSWYIQNGRSCINMPDGIRTFGIDDEEELMNLLNEARLPDAPPVAAGL</sequence>
<dbReference type="InterPro" id="IPR055496">
    <property type="entry name" value="DUF7068"/>
</dbReference>
<dbReference type="InterPro" id="IPR027417">
    <property type="entry name" value="P-loop_NTPase"/>
</dbReference>
<gene>
    <name evidence="3" type="ORF">XA68_18134</name>
</gene>
<keyword evidence="1" id="KW-0472">Membrane</keyword>
<dbReference type="OrthoDB" id="4927316at2759"/>
<dbReference type="SUPFAM" id="SSF52540">
    <property type="entry name" value="P-loop containing nucleoside triphosphate hydrolases"/>
    <property type="match status" value="1"/>
</dbReference>
<protein>
    <recommendedName>
        <fullName evidence="2">NACHT domain-containing protein</fullName>
    </recommendedName>
</protein>
<dbReference type="SUPFAM" id="SSF53474">
    <property type="entry name" value="alpha/beta-Hydrolases"/>
    <property type="match status" value="1"/>
</dbReference>